<name>A0A173Z5F9_9FIRM</name>
<dbReference type="EMBL" id="CYZU01000002">
    <property type="protein sequence ID" value="CUN70993.1"/>
    <property type="molecule type" value="Genomic_DNA"/>
</dbReference>
<reference evidence="1 2" key="1">
    <citation type="submission" date="2015-09" db="EMBL/GenBank/DDBJ databases">
        <authorList>
            <consortium name="Pathogen Informatics"/>
        </authorList>
    </citation>
    <scope>NUCLEOTIDE SEQUENCE [LARGE SCALE GENOMIC DNA]</scope>
    <source>
        <strain evidence="1 2">2789STDY5834876</strain>
    </source>
</reference>
<sequence length="158" mass="18267">MAAPLKYNQAYHDDWAWSLAIKGADDNEIAEAFGISVRTLHRWKQDHESFLQALMAGKDQADAKVERKLYERAVGYRYTEKESILEVDADGNRKPLKVKTVEKECPPDVLAQMYWLNNRKSSHYKRNPENFVKREEVETEDDVVFYLPDNGRDGGDDG</sequence>
<gene>
    <name evidence="1" type="ORF">ERS852491_00296</name>
</gene>
<dbReference type="Proteomes" id="UP000095544">
    <property type="component" value="Unassembled WGS sequence"/>
</dbReference>
<evidence type="ECO:0000313" key="1">
    <source>
        <dbReference type="EMBL" id="CUN70993.1"/>
    </source>
</evidence>
<protein>
    <submittedName>
        <fullName evidence="1">Uncharacterized protein</fullName>
    </submittedName>
</protein>
<proteinExistence type="predicted"/>
<dbReference type="OrthoDB" id="5868871at2"/>
<evidence type="ECO:0000313" key="2">
    <source>
        <dbReference type="Proteomes" id="UP000095544"/>
    </source>
</evidence>
<dbReference type="Gene3D" id="1.10.10.60">
    <property type="entry name" value="Homeodomain-like"/>
    <property type="match status" value="1"/>
</dbReference>
<organism evidence="1 2">
    <name type="scientific">Faecalicatena contorta</name>
    <dbReference type="NCBI Taxonomy" id="39482"/>
    <lineage>
        <taxon>Bacteria</taxon>
        <taxon>Bacillati</taxon>
        <taxon>Bacillota</taxon>
        <taxon>Clostridia</taxon>
        <taxon>Lachnospirales</taxon>
        <taxon>Lachnospiraceae</taxon>
        <taxon>Faecalicatena</taxon>
    </lineage>
</organism>
<dbReference type="AlphaFoldDB" id="A0A173Z5F9"/>
<dbReference type="GeneID" id="75051344"/>
<dbReference type="RefSeq" id="WP_018595898.1">
    <property type="nucleotide sequence ID" value="NZ_CYZU01000002.1"/>
</dbReference>
<dbReference type="STRING" id="39482.ERS852491_00296"/>
<accession>A0A173Z5F9</accession>